<comment type="similarity">
    <text evidence="1">Belongs to the short-chain dehydrogenases/reductases (SDR) family.</text>
</comment>
<evidence type="ECO:0000313" key="4">
    <source>
        <dbReference type="EMBL" id="VVO21230.1"/>
    </source>
</evidence>
<dbReference type="InterPro" id="IPR057326">
    <property type="entry name" value="KR_dom"/>
</dbReference>
<dbReference type="PRINTS" id="PR00080">
    <property type="entry name" value="SDRFAMILY"/>
</dbReference>
<dbReference type="EC" id="1.1.1.51" evidence="4"/>
<keyword evidence="2 4" id="KW-0560">Oxidoreductase</keyword>
<dbReference type="Gene3D" id="3.40.50.720">
    <property type="entry name" value="NAD(P)-binding Rossmann-like Domain"/>
    <property type="match status" value="1"/>
</dbReference>
<evidence type="ECO:0000259" key="3">
    <source>
        <dbReference type="SMART" id="SM00822"/>
    </source>
</evidence>
<organism evidence="4 5">
    <name type="scientific">Pseudomonas fluorescens</name>
    <dbReference type="NCBI Taxonomy" id="294"/>
    <lineage>
        <taxon>Bacteria</taxon>
        <taxon>Pseudomonadati</taxon>
        <taxon>Pseudomonadota</taxon>
        <taxon>Gammaproteobacteria</taxon>
        <taxon>Pseudomonadales</taxon>
        <taxon>Pseudomonadaceae</taxon>
        <taxon>Pseudomonas</taxon>
    </lineage>
</organism>
<dbReference type="RefSeq" id="WP_150644056.1">
    <property type="nucleotide sequence ID" value="NZ_CABVHQ010000049.1"/>
</dbReference>
<dbReference type="PRINTS" id="PR00081">
    <property type="entry name" value="GDHRDH"/>
</dbReference>
<evidence type="ECO:0000256" key="2">
    <source>
        <dbReference type="ARBA" id="ARBA00023002"/>
    </source>
</evidence>
<dbReference type="Proteomes" id="UP000337909">
    <property type="component" value="Unassembled WGS sequence"/>
</dbReference>
<reference evidence="4 5" key="1">
    <citation type="submission" date="2019-09" db="EMBL/GenBank/DDBJ databases">
        <authorList>
            <person name="Chandra G."/>
            <person name="Truman W A."/>
        </authorList>
    </citation>
    <scope>NUCLEOTIDE SEQUENCE [LARGE SCALE GENOMIC DNA]</scope>
    <source>
        <strain evidence="4">PS691</strain>
    </source>
</reference>
<protein>
    <submittedName>
        <fullName evidence="4">3-beta-hydroxysteroid dehydrogenase</fullName>
        <ecNumber evidence="4">1.1.1.51</ecNumber>
    </submittedName>
</protein>
<dbReference type="PANTHER" id="PTHR24321:SF15">
    <property type="entry name" value="OXIDOREDUCTASE UCPA"/>
    <property type="match status" value="1"/>
</dbReference>
<name>A0A5E7DU91_PSEFL</name>
<dbReference type="EMBL" id="CABVHQ010000049">
    <property type="protein sequence ID" value="VVO21230.1"/>
    <property type="molecule type" value="Genomic_DNA"/>
</dbReference>
<dbReference type="Pfam" id="PF13561">
    <property type="entry name" value="adh_short_C2"/>
    <property type="match status" value="1"/>
</dbReference>
<sequence length="248" mass="25881">MGRVAGKVVLITGAASGLGAADARLLAAEGAHVVLTDINEALGRDVAAGIPGALFLVHDVRDEQRWQEVIAETVKHFGRLDVLVNNAGVVVFADVEQTSLEKYRFVNSIMSEGTFLGCKYAIAAMKTSGAGSIINISSIGAIKGIGEIVAYSAAKGAILSLTRSVAIHCRDKGYNIRCNAILPGAHETPMTAAAVSEIDQGSGALMQVQSNGQGQPIDVANMVLFLASDESRYVNGSQLVIDNAETIK</sequence>
<dbReference type="AlphaFoldDB" id="A0A5E7DU91"/>
<dbReference type="InterPro" id="IPR002347">
    <property type="entry name" value="SDR_fam"/>
</dbReference>
<dbReference type="FunFam" id="3.40.50.720:FF:000084">
    <property type="entry name" value="Short-chain dehydrogenase reductase"/>
    <property type="match status" value="1"/>
</dbReference>
<dbReference type="GO" id="GO:0016491">
    <property type="term" value="F:oxidoreductase activity"/>
    <property type="evidence" value="ECO:0007669"/>
    <property type="project" value="UniProtKB-KW"/>
</dbReference>
<dbReference type="InterPro" id="IPR020904">
    <property type="entry name" value="Sc_DH/Rdtase_CS"/>
</dbReference>
<dbReference type="OrthoDB" id="9806974at2"/>
<dbReference type="SUPFAM" id="SSF51735">
    <property type="entry name" value="NAD(P)-binding Rossmann-fold domains"/>
    <property type="match status" value="1"/>
</dbReference>
<gene>
    <name evidence="4" type="ORF">PS691_04204</name>
</gene>
<proteinExistence type="inferred from homology"/>
<evidence type="ECO:0000256" key="1">
    <source>
        <dbReference type="ARBA" id="ARBA00006484"/>
    </source>
</evidence>
<evidence type="ECO:0000313" key="5">
    <source>
        <dbReference type="Proteomes" id="UP000337909"/>
    </source>
</evidence>
<dbReference type="InterPro" id="IPR036291">
    <property type="entry name" value="NAD(P)-bd_dom_sf"/>
</dbReference>
<dbReference type="SMART" id="SM00822">
    <property type="entry name" value="PKS_KR"/>
    <property type="match status" value="1"/>
</dbReference>
<feature type="domain" description="Ketoreductase" evidence="3">
    <location>
        <begin position="7"/>
        <end position="186"/>
    </location>
</feature>
<accession>A0A5E7DU91</accession>
<dbReference type="PANTHER" id="PTHR24321">
    <property type="entry name" value="DEHYDROGENASES, SHORT CHAIN"/>
    <property type="match status" value="1"/>
</dbReference>
<dbReference type="PROSITE" id="PS00061">
    <property type="entry name" value="ADH_SHORT"/>
    <property type="match status" value="1"/>
</dbReference>